<keyword evidence="4" id="KW-0949">S-adenosyl-L-methionine</keyword>
<gene>
    <name evidence="9" type="ORF">VB774_15800</name>
</gene>
<comment type="caution">
    <text evidence="9">The sequence shown here is derived from an EMBL/GenBank/DDBJ whole genome shotgun (WGS) entry which is preliminary data.</text>
</comment>
<dbReference type="PRINTS" id="PR00507">
    <property type="entry name" value="N12N6MTFRASE"/>
</dbReference>
<dbReference type="SUPFAM" id="SSF53335">
    <property type="entry name" value="S-adenosyl-L-methionine-dependent methyltransferases"/>
    <property type="match status" value="1"/>
</dbReference>
<evidence type="ECO:0000313" key="10">
    <source>
        <dbReference type="Proteomes" id="UP001301388"/>
    </source>
</evidence>
<accession>A0ABU5TM43</accession>
<keyword evidence="3 9" id="KW-0808">Transferase</keyword>
<comment type="catalytic activity">
    <reaction evidence="6">
        <text>a 2'-deoxyadenosine in DNA + S-adenosyl-L-methionine = an N(6)-methyl-2'-deoxyadenosine in DNA + S-adenosyl-L-homocysteine + H(+)</text>
        <dbReference type="Rhea" id="RHEA:15197"/>
        <dbReference type="Rhea" id="RHEA-COMP:12418"/>
        <dbReference type="Rhea" id="RHEA-COMP:12419"/>
        <dbReference type="ChEBI" id="CHEBI:15378"/>
        <dbReference type="ChEBI" id="CHEBI:57856"/>
        <dbReference type="ChEBI" id="CHEBI:59789"/>
        <dbReference type="ChEBI" id="CHEBI:90615"/>
        <dbReference type="ChEBI" id="CHEBI:90616"/>
        <dbReference type="EC" id="2.1.1.72"/>
    </reaction>
</comment>
<evidence type="ECO:0000256" key="1">
    <source>
        <dbReference type="ARBA" id="ARBA00011900"/>
    </source>
</evidence>
<dbReference type="Pfam" id="PF02384">
    <property type="entry name" value="N6_Mtase"/>
    <property type="match status" value="1"/>
</dbReference>
<dbReference type="EMBL" id="JAYGIE010000083">
    <property type="protein sequence ID" value="MEA5479088.1"/>
    <property type="molecule type" value="Genomic_DNA"/>
</dbReference>
<evidence type="ECO:0000259" key="7">
    <source>
        <dbReference type="Pfam" id="PF02384"/>
    </source>
</evidence>
<evidence type="ECO:0000256" key="4">
    <source>
        <dbReference type="ARBA" id="ARBA00022691"/>
    </source>
</evidence>
<evidence type="ECO:0000256" key="2">
    <source>
        <dbReference type="ARBA" id="ARBA00022603"/>
    </source>
</evidence>
<keyword evidence="2 9" id="KW-0489">Methyltransferase</keyword>
<dbReference type="GO" id="GO:0008168">
    <property type="term" value="F:methyltransferase activity"/>
    <property type="evidence" value="ECO:0007669"/>
    <property type="project" value="UniProtKB-KW"/>
</dbReference>
<keyword evidence="10" id="KW-1185">Reference proteome</keyword>
<dbReference type="PANTHER" id="PTHR42933">
    <property type="entry name" value="SLR6095 PROTEIN"/>
    <property type="match status" value="1"/>
</dbReference>
<name>A0ABU5TM43_9CYAN</name>
<dbReference type="EC" id="2.1.1.72" evidence="1"/>
<dbReference type="InterPro" id="IPR002052">
    <property type="entry name" value="DNA_methylase_N6_adenine_CS"/>
</dbReference>
<dbReference type="InterPro" id="IPR003356">
    <property type="entry name" value="DNA_methylase_A-5"/>
</dbReference>
<dbReference type="RefSeq" id="WP_323262412.1">
    <property type="nucleotide sequence ID" value="NZ_JAYGIE010000083.1"/>
</dbReference>
<evidence type="ECO:0000256" key="6">
    <source>
        <dbReference type="ARBA" id="ARBA00047942"/>
    </source>
</evidence>
<feature type="domain" description="N6 adenine-specific DNA methyltransferase N-terminal" evidence="8">
    <location>
        <begin position="11"/>
        <end position="149"/>
    </location>
</feature>
<dbReference type="Gene3D" id="3.40.50.150">
    <property type="entry name" value="Vaccinia Virus protein VP39"/>
    <property type="match status" value="1"/>
</dbReference>
<organism evidence="9 10">
    <name type="scientific">Pseudanabaena galeata UHCC 0370</name>
    <dbReference type="NCBI Taxonomy" id="3110310"/>
    <lineage>
        <taxon>Bacteria</taxon>
        <taxon>Bacillati</taxon>
        <taxon>Cyanobacteriota</taxon>
        <taxon>Cyanophyceae</taxon>
        <taxon>Pseudanabaenales</taxon>
        <taxon>Pseudanabaenaceae</taxon>
        <taxon>Pseudanabaena</taxon>
    </lineage>
</organism>
<sequence>MDYTINNKTVSFIWSIADDCLRDVYVRGKYRDVILPMFVLRRLDCLLEKSKATVLEEVRFQREDAGLTDLDQQGLQEASGYVFYNISDWTLTKLVKTVTNNRQILEANFKAYLDGFSENVKEIIEKFELRNQIKRMVEADVLLEVLEKFIDPRINLSPDEAIDPDGRKLPPLTNLGMGYVFEELIRKFNEENNEEAGEHFTPREVIDLMTHILFEPVKDRLPPVITVYDGACGSGGMLTESQNFMIDPDGRIRSKAAVYLYGKEVNGETYAICKSDMMIKGNDPANIKFGSTLATDEFAGMRFDFMLSNPPYGKSWKGEQKSILDGKDVIDRRFEVSLPNFKGVTELVPAIPRSSDGQLLFLMDMVSKMKRLEDSPLGSRIASVHNGSSLFTGDAGSGESNIRRYIIENDWLEAIIQLPNNLFYNTGITTYIWVLANHKAPHRRGKVQLIDASEMYRKLRKNLGAKNCEFAAEHIEEITEIYLEMRSHFSKYDSEGEGSKKLISKVFDNRDFGYYKVTVERPLRLAAQFTAERVESLRFVPALREVMEWAYGEWGDRIYTDLETEPKYKKAIEEYIDKEELAVSPKNRKDLLSVKTWEAQRDLMRSAEKLMGHIGRELYLDFNQFAIMFDDALKKLEIKLSSSEKNQVLNAISWRDESAAKVVKKLHKLKGDKLNELLESLGTVQEHLQDYGFWTTGAKGEWVEYESDSELRDNENVPLNYAFTSSPAASERGEQKIHAYFVREVRPHVADAWIALDKTQIGYEISFNKYFYQHKPLRSLEEVTSEILLLELETEGLLKRLVSFGEVG</sequence>
<dbReference type="Pfam" id="PF12161">
    <property type="entry name" value="HsdM_N"/>
    <property type="match status" value="1"/>
</dbReference>
<dbReference type="InterPro" id="IPR029063">
    <property type="entry name" value="SAM-dependent_MTases_sf"/>
</dbReference>
<keyword evidence="5" id="KW-0680">Restriction system</keyword>
<evidence type="ECO:0000256" key="3">
    <source>
        <dbReference type="ARBA" id="ARBA00022679"/>
    </source>
</evidence>
<dbReference type="PANTHER" id="PTHR42933:SF3">
    <property type="entry name" value="TYPE I RESTRICTION ENZYME MJAVIII METHYLASE SUBUNIT"/>
    <property type="match status" value="1"/>
</dbReference>
<dbReference type="Proteomes" id="UP001301388">
    <property type="component" value="Unassembled WGS sequence"/>
</dbReference>
<dbReference type="InterPro" id="IPR022749">
    <property type="entry name" value="D12N6_MeTrfase_N"/>
</dbReference>
<evidence type="ECO:0000313" key="9">
    <source>
        <dbReference type="EMBL" id="MEA5479088.1"/>
    </source>
</evidence>
<dbReference type="GO" id="GO:0032259">
    <property type="term" value="P:methylation"/>
    <property type="evidence" value="ECO:0007669"/>
    <property type="project" value="UniProtKB-KW"/>
</dbReference>
<proteinExistence type="predicted"/>
<reference evidence="9 10" key="1">
    <citation type="submission" date="2023-12" db="EMBL/GenBank/DDBJ databases">
        <title>Baltic Sea Cyanobacteria.</title>
        <authorList>
            <person name="Delbaje E."/>
            <person name="Fewer D.P."/>
            <person name="Shishido T.K."/>
        </authorList>
    </citation>
    <scope>NUCLEOTIDE SEQUENCE [LARGE SCALE GENOMIC DNA]</scope>
    <source>
        <strain evidence="9 10">UHCC 0370</strain>
    </source>
</reference>
<evidence type="ECO:0000259" key="8">
    <source>
        <dbReference type="Pfam" id="PF12161"/>
    </source>
</evidence>
<protein>
    <recommendedName>
        <fullName evidence="1">site-specific DNA-methyltransferase (adenine-specific)</fullName>
        <ecNumber evidence="1">2.1.1.72</ecNumber>
    </recommendedName>
</protein>
<feature type="domain" description="DNA methylase adenine-specific" evidence="7">
    <location>
        <begin position="177"/>
        <end position="486"/>
    </location>
</feature>
<evidence type="ECO:0000256" key="5">
    <source>
        <dbReference type="ARBA" id="ARBA00022747"/>
    </source>
</evidence>
<dbReference type="InterPro" id="IPR051537">
    <property type="entry name" value="DNA_Adenine_Mtase"/>
</dbReference>
<dbReference type="PROSITE" id="PS00092">
    <property type="entry name" value="N6_MTASE"/>
    <property type="match status" value="1"/>
</dbReference>